<dbReference type="SUPFAM" id="SSF47203">
    <property type="entry name" value="Acyl-CoA dehydrogenase C-terminal domain-like"/>
    <property type="match status" value="1"/>
</dbReference>
<feature type="domain" description="Acyl-CoA oxidase/dehydrogenase middle" evidence="8">
    <location>
        <begin position="122"/>
        <end position="215"/>
    </location>
</feature>
<dbReference type="Gene3D" id="2.40.110.10">
    <property type="entry name" value="Butyryl-CoA Dehydrogenase, subunit A, domain 2"/>
    <property type="match status" value="1"/>
</dbReference>
<dbReference type="InterPro" id="IPR046373">
    <property type="entry name" value="Acyl-CoA_Oxase/DH_mid-dom_sf"/>
</dbReference>
<evidence type="ECO:0000313" key="11">
    <source>
        <dbReference type="Proteomes" id="UP001055658"/>
    </source>
</evidence>
<evidence type="ECO:0000256" key="4">
    <source>
        <dbReference type="ARBA" id="ARBA00022827"/>
    </source>
</evidence>
<evidence type="ECO:0000256" key="3">
    <source>
        <dbReference type="ARBA" id="ARBA00022630"/>
    </source>
</evidence>
<feature type="domain" description="Acyl-CoA dehydrogenase/oxidase C-terminal" evidence="7">
    <location>
        <begin position="231"/>
        <end position="371"/>
    </location>
</feature>
<dbReference type="InterPro" id="IPR006091">
    <property type="entry name" value="Acyl-CoA_Oxase/DH_mid-dom"/>
</dbReference>
<dbReference type="PANTHER" id="PTHR43884:SF20">
    <property type="entry name" value="ACYL-COA DEHYDROGENASE FADE28"/>
    <property type="match status" value="1"/>
</dbReference>
<keyword evidence="11" id="KW-1185">Reference proteome</keyword>
<evidence type="ECO:0000259" key="9">
    <source>
        <dbReference type="Pfam" id="PF02771"/>
    </source>
</evidence>
<evidence type="ECO:0000313" key="10">
    <source>
        <dbReference type="EMBL" id="USD23118.1"/>
    </source>
</evidence>
<dbReference type="Pfam" id="PF00441">
    <property type="entry name" value="Acyl-CoA_dh_1"/>
    <property type="match status" value="1"/>
</dbReference>
<dbReference type="Gene3D" id="1.10.540.10">
    <property type="entry name" value="Acyl-CoA dehydrogenase/oxidase, N-terminal domain"/>
    <property type="match status" value="1"/>
</dbReference>
<dbReference type="InterPro" id="IPR036250">
    <property type="entry name" value="AcylCo_DH-like_C"/>
</dbReference>
<dbReference type="Pfam" id="PF02771">
    <property type="entry name" value="Acyl-CoA_dh_N"/>
    <property type="match status" value="1"/>
</dbReference>
<comment type="similarity">
    <text evidence="2 6">Belongs to the acyl-CoA dehydrogenase family.</text>
</comment>
<dbReference type="InterPro" id="IPR037069">
    <property type="entry name" value="AcylCoA_DH/ox_N_sf"/>
</dbReference>
<dbReference type="EMBL" id="CP092418">
    <property type="protein sequence ID" value="USD23118.1"/>
    <property type="molecule type" value="Genomic_DNA"/>
</dbReference>
<name>A0ABY4VFN5_9GAMM</name>
<dbReference type="Pfam" id="PF02770">
    <property type="entry name" value="Acyl-CoA_dh_M"/>
    <property type="match status" value="1"/>
</dbReference>
<proteinExistence type="inferred from homology"/>
<feature type="domain" description="Acyl-CoA dehydrogenase/oxidase N-terminal" evidence="9">
    <location>
        <begin position="6"/>
        <end position="117"/>
    </location>
</feature>
<sequence length="375" mass="41037">MDFSYSEEQQMLQSSVSKFIQQDYDFDRRSKLIDSDTGFSEDNWKLFAELGWLMVPFSAEDGGLGGSAVDLIVVMEEFGRGLVVEPFLASAVLSGGLIANGANEAQKRELISLLMEGNLQLAFAFAEPQSRFNLSDITTKAVRNGDSYVVNGHKAVVLNGSAADKLLVAVRTSGGQHDCEGITLLLIDANTEGVHRQGYATVDGHRAAEVKFNNVMVPVANRVGEEGAALPVIEQTIDRATLALCAEAVGAMEKIYRKTVEYTKTREQFGVPIGKFQALQHRMVDMFTEYEQARSILLMAALQLDVNNGVAPKAISAAKSRIGKAARLVGQEAIQLHGGIGVTEELDVSHYFKRLTTIQYYFGSTDYHTRRFAGH</sequence>
<reference evidence="10" key="1">
    <citation type="submission" date="2022-02" db="EMBL/GenBank/DDBJ databases">
        <title>Coral-associated bacteria.</title>
        <authorList>
            <person name="Tang K."/>
            <person name="Wang X."/>
        </authorList>
    </citation>
    <scope>NUCLEOTIDE SEQUENCE</scope>
    <source>
        <strain evidence="10">SCSIO 43006</strain>
    </source>
</reference>
<evidence type="ECO:0000259" key="8">
    <source>
        <dbReference type="Pfam" id="PF02770"/>
    </source>
</evidence>
<gene>
    <name evidence="10" type="ORF">MJO52_08275</name>
</gene>
<keyword evidence="4 6" id="KW-0274">FAD</keyword>
<evidence type="ECO:0000256" key="6">
    <source>
        <dbReference type="RuleBase" id="RU362125"/>
    </source>
</evidence>
<dbReference type="InterPro" id="IPR009100">
    <property type="entry name" value="AcylCoA_DH/oxidase_NM_dom_sf"/>
</dbReference>
<dbReference type="SUPFAM" id="SSF56645">
    <property type="entry name" value="Acyl-CoA dehydrogenase NM domain-like"/>
    <property type="match status" value="1"/>
</dbReference>
<dbReference type="CDD" id="cd00567">
    <property type="entry name" value="ACAD"/>
    <property type="match status" value="1"/>
</dbReference>
<dbReference type="RefSeq" id="WP_252085469.1">
    <property type="nucleotide sequence ID" value="NZ_CP092418.1"/>
</dbReference>
<dbReference type="InterPro" id="IPR013786">
    <property type="entry name" value="AcylCoA_DH/ox_N"/>
</dbReference>
<organism evidence="10 11">
    <name type="scientific">Microbulbifer variabilis</name>
    <dbReference type="NCBI Taxonomy" id="266805"/>
    <lineage>
        <taxon>Bacteria</taxon>
        <taxon>Pseudomonadati</taxon>
        <taxon>Pseudomonadota</taxon>
        <taxon>Gammaproteobacteria</taxon>
        <taxon>Cellvibrionales</taxon>
        <taxon>Microbulbiferaceae</taxon>
        <taxon>Microbulbifer</taxon>
    </lineage>
</organism>
<accession>A0ABY4VFN5</accession>
<keyword evidence="5 6" id="KW-0560">Oxidoreductase</keyword>
<evidence type="ECO:0000259" key="7">
    <source>
        <dbReference type="Pfam" id="PF00441"/>
    </source>
</evidence>
<comment type="cofactor">
    <cofactor evidence="1 6">
        <name>FAD</name>
        <dbReference type="ChEBI" id="CHEBI:57692"/>
    </cofactor>
</comment>
<evidence type="ECO:0000256" key="2">
    <source>
        <dbReference type="ARBA" id="ARBA00009347"/>
    </source>
</evidence>
<protein>
    <submittedName>
        <fullName evidence="10">Acyl-CoA dehydrogenase family protein</fullName>
    </submittedName>
</protein>
<keyword evidence="3 6" id="KW-0285">Flavoprotein</keyword>
<dbReference type="Proteomes" id="UP001055658">
    <property type="component" value="Chromosome"/>
</dbReference>
<dbReference type="PANTHER" id="PTHR43884">
    <property type="entry name" value="ACYL-COA DEHYDROGENASE"/>
    <property type="match status" value="1"/>
</dbReference>
<dbReference type="InterPro" id="IPR009075">
    <property type="entry name" value="AcylCo_DH/oxidase_C"/>
</dbReference>
<dbReference type="Gene3D" id="1.20.140.10">
    <property type="entry name" value="Butyryl-CoA Dehydrogenase, subunit A, domain 3"/>
    <property type="match status" value="1"/>
</dbReference>
<evidence type="ECO:0000256" key="5">
    <source>
        <dbReference type="ARBA" id="ARBA00023002"/>
    </source>
</evidence>
<evidence type="ECO:0000256" key="1">
    <source>
        <dbReference type="ARBA" id="ARBA00001974"/>
    </source>
</evidence>